<dbReference type="STRING" id="1227455.C449_12390"/>
<dbReference type="Pfam" id="PF04967">
    <property type="entry name" value="HTH_10"/>
    <property type="match status" value="1"/>
</dbReference>
<dbReference type="PANTHER" id="PTHR34236">
    <property type="entry name" value="DIMETHYL SULFOXIDE REDUCTASE TRANSCRIPTIONAL ACTIVATOR"/>
    <property type="match status" value="1"/>
</dbReference>
<proteinExistence type="predicted"/>
<keyword evidence="2" id="KW-0804">Transcription</keyword>
<reference evidence="5 6" key="1">
    <citation type="journal article" date="2014" name="PLoS Genet.">
        <title>Phylogenetically driven sequencing of extremely halophilic archaea reveals strategies for static and dynamic osmo-response.</title>
        <authorList>
            <person name="Becker E.A."/>
            <person name="Seitzer P.M."/>
            <person name="Tritt A."/>
            <person name="Larsen D."/>
            <person name="Krusor M."/>
            <person name="Yao A.I."/>
            <person name="Wu D."/>
            <person name="Madern D."/>
            <person name="Eisen J.A."/>
            <person name="Darling A.E."/>
            <person name="Facciotti M.T."/>
        </authorList>
    </citation>
    <scope>NUCLEOTIDE SEQUENCE [LARGE SCALE GENOMIC DNA]</scope>
    <source>
        <strain evidence="5 6">DSM 5350</strain>
    </source>
</reference>
<gene>
    <name evidence="5" type="ORF">C449_12390</name>
</gene>
<evidence type="ECO:0000259" key="3">
    <source>
        <dbReference type="Pfam" id="PF04967"/>
    </source>
</evidence>
<dbReference type="AlphaFoldDB" id="M0MES2"/>
<keyword evidence="1" id="KW-0805">Transcription regulation</keyword>
<evidence type="ECO:0000256" key="1">
    <source>
        <dbReference type="ARBA" id="ARBA00023015"/>
    </source>
</evidence>
<dbReference type="EMBL" id="AOMD01000027">
    <property type="protein sequence ID" value="EMA43838.1"/>
    <property type="molecule type" value="Genomic_DNA"/>
</dbReference>
<protein>
    <submittedName>
        <fullName evidence="5">DNA binding domain-containing protein</fullName>
    </submittedName>
</protein>
<accession>M0MES2</accession>
<dbReference type="Pfam" id="PF15915">
    <property type="entry name" value="BAT"/>
    <property type="match status" value="1"/>
</dbReference>
<dbReference type="OrthoDB" id="156233at2157"/>
<sequence length="224" mass="25302">MSTIAEFSIPTNEFALCETLERRPDMVFEIDRVVAHETTHVVPFVRATYGEFDELTEVLEADPSVEEIELLAEVEGERFYRMVWGDTAQIIGYMVQGQGATVQEATATDGEWHLRVFFPERSGLSATNKYAQESGFTLDVTQIYGLDDLEEAQYNLTNHQYDTLTTAVEEGYYDVPREVNAQELADQLGISHQALSERMRRATKSLVTSALTVDEDEESDPVNQ</sequence>
<feature type="domain" description="HTH bat-type" evidence="3">
    <location>
        <begin position="156"/>
        <end position="207"/>
    </location>
</feature>
<dbReference type="RefSeq" id="WP_006078339.1">
    <property type="nucleotide sequence ID" value="NZ_AOMD01000027.1"/>
</dbReference>
<name>M0MES2_9EURY</name>
<evidence type="ECO:0000313" key="6">
    <source>
        <dbReference type="Proteomes" id="UP000011669"/>
    </source>
</evidence>
<feature type="domain" description="Bacterioopsin transcriptional activator GAF and HTH associated" evidence="4">
    <location>
        <begin position="6"/>
        <end position="130"/>
    </location>
</feature>
<evidence type="ECO:0000313" key="5">
    <source>
        <dbReference type="EMBL" id="EMA43838.1"/>
    </source>
</evidence>
<dbReference type="InterPro" id="IPR031803">
    <property type="entry name" value="BAT_GAF/HTH-assoc"/>
</dbReference>
<organism evidence="5 6">
    <name type="scientific">Halococcus saccharolyticus DSM 5350</name>
    <dbReference type="NCBI Taxonomy" id="1227455"/>
    <lineage>
        <taxon>Archaea</taxon>
        <taxon>Methanobacteriati</taxon>
        <taxon>Methanobacteriota</taxon>
        <taxon>Stenosarchaea group</taxon>
        <taxon>Halobacteria</taxon>
        <taxon>Halobacteriales</taxon>
        <taxon>Halococcaceae</taxon>
        <taxon>Halococcus</taxon>
    </lineage>
</organism>
<evidence type="ECO:0000256" key="2">
    <source>
        <dbReference type="ARBA" id="ARBA00023163"/>
    </source>
</evidence>
<comment type="caution">
    <text evidence="5">The sequence shown here is derived from an EMBL/GenBank/DDBJ whole genome shotgun (WGS) entry which is preliminary data.</text>
</comment>
<keyword evidence="6" id="KW-1185">Reference proteome</keyword>
<dbReference type="Proteomes" id="UP000011669">
    <property type="component" value="Unassembled WGS sequence"/>
</dbReference>
<dbReference type="InParanoid" id="M0MES2"/>
<dbReference type="PANTHER" id="PTHR34236:SF1">
    <property type="entry name" value="DIMETHYL SULFOXIDE REDUCTASE TRANSCRIPTIONAL ACTIVATOR"/>
    <property type="match status" value="1"/>
</dbReference>
<dbReference type="PATRIC" id="fig|1227455.4.peg.2540"/>
<evidence type="ECO:0000259" key="4">
    <source>
        <dbReference type="Pfam" id="PF15915"/>
    </source>
</evidence>
<dbReference type="InterPro" id="IPR007050">
    <property type="entry name" value="HTH_bacterioopsin"/>
</dbReference>